<feature type="region of interest" description="Disordered" evidence="1">
    <location>
        <begin position="109"/>
        <end position="167"/>
    </location>
</feature>
<keyword evidence="3" id="KW-1185">Reference proteome</keyword>
<sequence>MYGFKKHTGNADQLDVDDARLQIFSKVYQSGSSNPMSKVKGLDGSSLPPCNTVLFQQILRANSICSGWNFATDPKPHIFPPDKNGWRKEKNNSGVESYNLHWFDGEMVPKNLDDVMDTDPQEEDKGEEEEEEEKEEEEKEGHEEGNDDSESADSDADYLLIQFNNPE</sequence>
<feature type="compositionally biased region" description="Acidic residues" evidence="1">
    <location>
        <begin position="145"/>
        <end position="156"/>
    </location>
</feature>
<protein>
    <submittedName>
        <fullName evidence="2">Uncharacterized protein</fullName>
    </submittedName>
</protein>
<reference evidence="2 3" key="1">
    <citation type="journal article" date="2023" name="Nucleic Acids Res.">
        <title>The hologenome of Daphnia magna reveals possible DNA methylation and microbiome-mediated evolution of the host genome.</title>
        <authorList>
            <person name="Chaturvedi A."/>
            <person name="Li X."/>
            <person name="Dhandapani V."/>
            <person name="Marshall H."/>
            <person name="Kissane S."/>
            <person name="Cuenca-Cambronero M."/>
            <person name="Asole G."/>
            <person name="Calvet F."/>
            <person name="Ruiz-Romero M."/>
            <person name="Marangio P."/>
            <person name="Guigo R."/>
            <person name="Rago D."/>
            <person name="Mirbahai L."/>
            <person name="Eastwood N."/>
            <person name="Colbourne J.K."/>
            <person name="Zhou J."/>
            <person name="Mallon E."/>
            <person name="Orsini L."/>
        </authorList>
    </citation>
    <scope>NUCLEOTIDE SEQUENCE [LARGE SCALE GENOMIC DNA]</scope>
    <source>
        <strain evidence="2">LRV0_1</strain>
    </source>
</reference>
<proteinExistence type="predicted"/>
<accession>A0ABR0AEU6</accession>
<organism evidence="2 3">
    <name type="scientific">Daphnia magna</name>
    <dbReference type="NCBI Taxonomy" id="35525"/>
    <lineage>
        <taxon>Eukaryota</taxon>
        <taxon>Metazoa</taxon>
        <taxon>Ecdysozoa</taxon>
        <taxon>Arthropoda</taxon>
        <taxon>Crustacea</taxon>
        <taxon>Branchiopoda</taxon>
        <taxon>Diplostraca</taxon>
        <taxon>Cladocera</taxon>
        <taxon>Anomopoda</taxon>
        <taxon>Daphniidae</taxon>
        <taxon>Daphnia</taxon>
    </lineage>
</organism>
<evidence type="ECO:0000313" key="2">
    <source>
        <dbReference type="EMBL" id="KAK4023618.1"/>
    </source>
</evidence>
<evidence type="ECO:0000256" key="1">
    <source>
        <dbReference type="SAM" id="MobiDB-lite"/>
    </source>
</evidence>
<feature type="compositionally biased region" description="Acidic residues" evidence="1">
    <location>
        <begin position="114"/>
        <end position="138"/>
    </location>
</feature>
<comment type="caution">
    <text evidence="2">The sequence shown here is derived from an EMBL/GenBank/DDBJ whole genome shotgun (WGS) entry which is preliminary data.</text>
</comment>
<dbReference type="EMBL" id="JAOYFB010000037">
    <property type="protein sequence ID" value="KAK4023618.1"/>
    <property type="molecule type" value="Genomic_DNA"/>
</dbReference>
<gene>
    <name evidence="2" type="ORF">OUZ56_009018</name>
</gene>
<name>A0ABR0AEU6_9CRUS</name>
<dbReference type="Proteomes" id="UP001234178">
    <property type="component" value="Unassembled WGS sequence"/>
</dbReference>
<evidence type="ECO:0000313" key="3">
    <source>
        <dbReference type="Proteomes" id="UP001234178"/>
    </source>
</evidence>